<dbReference type="Pfam" id="PF00534">
    <property type="entry name" value="Glycos_transf_1"/>
    <property type="match status" value="1"/>
</dbReference>
<keyword evidence="3 5" id="KW-0808">Transferase</keyword>
<dbReference type="AlphaFoldDB" id="A0A4Z0GN29"/>
<sequence>MKILFFVGEFPKLSQTFILNQITGLIEAGHDVKIIAKRRAPGQRVHEDVLNYSLDEKTVYYDRGGKSGKAWKALSIFRNLICLEASRFFSGRGDEHVALKDLIRYPNLIYLIRTLHHVDLSDREIIMAHFGPNGILAEKCIEMGLLKGKLFTAFHGYDMLRYVNEKGVNAYDSLFHSPAVLLPISDFWKKRCVSLGADPDRIIIHRMGIDLKKFDSHPANPGRVLRIVSAARFVEKKGLEYAIAAVAQLIKKGYNVSYEIAGDGPMKEKMEGLISINHLGDHIRLSGWKTQEEWIEIMKDAQIVLAPSVIADDGDMEGIPVQLMEAMAMGKIVVSTFHSGIPELIHNERNGFLVAERDTEGLAYTIEQIMKHPENWPEIAENARRIVSEEFNIHVQNQKLIDLFEEEIKKST</sequence>
<dbReference type="SUPFAM" id="SSF53756">
    <property type="entry name" value="UDP-Glycosyltransferase/glycogen phosphorylase"/>
    <property type="match status" value="1"/>
</dbReference>
<keyword evidence="2" id="KW-0328">Glycosyltransferase</keyword>
<dbReference type="PANTHER" id="PTHR12526:SF640">
    <property type="entry name" value="COLANIC ACID BIOSYNTHESIS GLYCOSYLTRANSFERASE WCAL-RELATED"/>
    <property type="match status" value="1"/>
</dbReference>
<reference evidence="5 6" key="1">
    <citation type="journal article" date="2015" name="Int. J. Syst. Evol. Microbiol.">
        <title>Sporolactobacillus shoreae sp. nov. and Sporolactobacillus spathodeae sp. nov., two spore-forming lactic acid bacteria isolated from tree barks in Thailand.</title>
        <authorList>
            <person name="Thamacharoensuk T."/>
            <person name="Kitahara M."/>
            <person name="Ohkuma M."/>
            <person name="Thongchul N."/>
            <person name="Tanasupawat S."/>
        </authorList>
    </citation>
    <scope>NUCLEOTIDE SEQUENCE [LARGE SCALE GENOMIC DNA]</scope>
    <source>
        <strain evidence="5 6">BK92</strain>
    </source>
</reference>
<evidence type="ECO:0000259" key="4">
    <source>
        <dbReference type="Pfam" id="PF00534"/>
    </source>
</evidence>
<dbReference type="EMBL" id="SRJD01000007">
    <property type="protein sequence ID" value="TGA98474.1"/>
    <property type="molecule type" value="Genomic_DNA"/>
</dbReference>
<dbReference type="OrthoDB" id="73743at2"/>
<gene>
    <name evidence="5" type="ORF">E4665_08100</name>
</gene>
<dbReference type="Gene3D" id="3.40.50.2000">
    <property type="entry name" value="Glycogen Phosphorylase B"/>
    <property type="match status" value="2"/>
</dbReference>
<dbReference type="GO" id="GO:0016757">
    <property type="term" value="F:glycosyltransferase activity"/>
    <property type="evidence" value="ECO:0007669"/>
    <property type="project" value="UniProtKB-KW"/>
</dbReference>
<comment type="caution">
    <text evidence="5">The sequence shown here is derived from an EMBL/GenBank/DDBJ whole genome shotgun (WGS) entry which is preliminary data.</text>
</comment>
<comment type="similarity">
    <text evidence="1">Belongs to the glycosyltransferase group 1 family. Glycosyltransferase 4 subfamily.</text>
</comment>
<dbReference type="Proteomes" id="UP000298347">
    <property type="component" value="Unassembled WGS sequence"/>
</dbReference>
<accession>A0A4Z0GN29</accession>
<name>A0A4Z0GN29_9BACL</name>
<keyword evidence="6" id="KW-1185">Reference proteome</keyword>
<feature type="domain" description="Glycosyl transferase family 1" evidence="4">
    <location>
        <begin position="225"/>
        <end position="385"/>
    </location>
</feature>
<organism evidence="5 6">
    <name type="scientific">Sporolactobacillus shoreae</name>
    <dbReference type="NCBI Taxonomy" id="1465501"/>
    <lineage>
        <taxon>Bacteria</taxon>
        <taxon>Bacillati</taxon>
        <taxon>Bacillota</taxon>
        <taxon>Bacilli</taxon>
        <taxon>Bacillales</taxon>
        <taxon>Sporolactobacillaceae</taxon>
        <taxon>Sporolactobacillus</taxon>
    </lineage>
</organism>
<evidence type="ECO:0000313" key="6">
    <source>
        <dbReference type="Proteomes" id="UP000298347"/>
    </source>
</evidence>
<dbReference type="PANTHER" id="PTHR12526">
    <property type="entry name" value="GLYCOSYLTRANSFERASE"/>
    <property type="match status" value="1"/>
</dbReference>
<dbReference type="InterPro" id="IPR001296">
    <property type="entry name" value="Glyco_trans_1"/>
</dbReference>
<proteinExistence type="inferred from homology"/>
<protein>
    <submittedName>
        <fullName evidence="5">Colanic acid biosynthesis glycosyltransferase WcaL</fullName>
    </submittedName>
</protein>
<evidence type="ECO:0000256" key="2">
    <source>
        <dbReference type="ARBA" id="ARBA00022676"/>
    </source>
</evidence>
<evidence type="ECO:0000256" key="3">
    <source>
        <dbReference type="ARBA" id="ARBA00022679"/>
    </source>
</evidence>
<evidence type="ECO:0000313" key="5">
    <source>
        <dbReference type="EMBL" id="TGA98474.1"/>
    </source>
</evidence>
<evidence type="ECO:0000256" key="1">
    <source>
        <dbReference type="ARBA" id="ARBA00009481"/>
    </source>
</evidence>
<dbReference type="RefSeq" id="WP_135348284.1">
    <property type="nucleotide sequence ID" value="NZ_SRJD01000007.1"/>
</dbReference>